<reference evidence="1 2" key="1">
    <citation type="journal article" date="2021" name="Hortic Res">
        <title>High-quality reference genome and annotation aids understanding of berry development for evergreen blueberry (Vaccinium darrowii).</title>
        <authorList>
            <person name="Yu J."/>
            <person name="Hulse-Kemp A.M."/>
            <person name="Babiker E."/>
            <person name="Staton M."/>
        </authorList>
    </citation>
    <scope>NUCLEOTIDE SEQUENCE [LARGE SCALE GENOMIC DNA]</scope>
    <source>
        <strain evidence="2">cv. NJ 8807/NJ 8810</strain>
        <tissue evidence="1">Young leaf</tissue>
    </source>
</reference>
<organism evidence="1 2">
    <name type="scientific">Vaccinium darrowii</name>
    <dbReference type="NCBI Taxonomy" id="229202"/>
    <lineage>
        <taxon>Eukaryota</taxon>
        <taxon>Viridiplantae</taxon>
        <taxon>Streptophyta</taxon>
        <taxon>Embryophyta</taxon>
        <taxon>Tracheophyta</taxon>
        <taxon>Spermatophyta</taxon>
        <taxon>Magnoliopsida</taxon>
        <taxon>eudicotyledons</taxon>
        <taxon>Gunneridae</taxon>
        <taxon>Pentapetalae</taxon>
        <taxon>asterids</taxon>
        <taxon>Ericales</taxon>
        <taxon>Ericaceae</taxon>
        <taxon>Vaccinioideae</taxon>
        <taxon>Vaccinieae</taxon>
        <taxon>Vaccinium</taxon>
    </lineage>
</organism>
<evidence type="ECO:0000313" key="1">
    <source>
        <dbReference type="EMBL" id="KAH7844108.1"/>
    </source>
</evidence>
<protein>
    <submittedName>
        <fullName evidence="1">Uncharacterized protein</fullName>
    </submittedName>
</protein>
<accession>A0ACB7XSS3</accession>
<gene>
    <name evidence="1" type="ORF">Vadar_024432</name>
</gene>
<keyword evidence="2" id="KW-1185">Reference proteome</keyword>
<proteinExistence type="predicted"/>
<dbReference type="Proteomes" id="UP000828048">
    <property type="component" value="Chromosome 1"/>
</dbReference>
<comment type="caution">
    <text evidence="1">The sequence shown here is derived from an EMBL/GenBank/DDBJ whole genome shotgun (WGS) entry which is preliminary data.</text>
</comment>
<sequence>MVPQLNIHRVPRYLELYRPAISVVNSVPIPIPKLIFTDGTQTLAPLKHKLLLRSPTQTHQVDSTALSGTLQISPDLARLVLDTLSATLCSDCDEIESVRGANVDDLILFLYFQSYKRLLPRTHKDSAAVADVWPSTSAFDGYLSALSQLLSCRFSASLKLVAMVEGTRSHDVKRIEETLKAVGQLQTTTEIQAAALEKQSEAIERQSEVMTEVKNLISALTLKYDQLATQLVRSNSRRFMPSESDDEAHQLSYLQKHLANIISLLADSVEGKSE</sequence>
<dbReference type="EMBL" id="CM037151">
    <property type="protein sequence ID" value="KAH7844108.1"/>
    <property type="molecule type" value="Genomic_DNA"/>
</dbReference>
<name>A0ACB7XSS3_9ERIC</name>
<evidence type="ECO:0000313" key="2">
    <source>
        <dbReference type="Proteomes" id="UP000828048"/>
    </source>
</evidence>